<dbReference type="EMBL" id="BSTX01000002">
    <property type="protein sequence ID" value="GLZ79318.1"/>
    <property type="molecule type" value="Genomic_DNA"/>
</dbReference>
<evidence type="ECO:0000313" key="2">
    <source>
        <dbReference type="Proteomes" id="UP001165079"/>
    </source>
</evidence>
<comment type="caution">
    <text evidence="1">The sequence shown here is derived from an EMBL/GenBank/DDBJ whole genome shotgun (WGS) entry which is preliminary data.</text>
</comment>
<evidence type="ECO:0008006" key="3">
    <source>
        <dbReference type="Google" id="ProtNLM"/>
    </source>
</evidence>
<protein>
    <recommendedName>
        <fullName evidence="3">Glycosyl transferase family 4</fullName>
    </recommendedName>
</protein>
<name>A0A9W6SNP3_9ACTN</name>
<keyword evidence="2" id="KW-1185">Reference proteome</keyword>
<gene>
    <name evidence="1" type="ORF">Afil01_41250</name>
</gene>
<organism evidence="1 2">
    <name type="scientific">Actinorhabdospora filicis</name>
    <dbReference type="NCBI Taxonomy" id="1785913"/>
    <lineage>
        <taxon>Bacteria</taxon>
        <taxon>Bacillati</taxon>
        <taxon>Actinomycetota</taxon>
        <taxon>Actinomycetes</taxon>
        <taxon>Micromonosporales</taxon>
        <taxon>Micromonosporaceae</taxon>
        <taxon>Actinorhabdospora</taxon>
    </lineage>
</organism>
<dbReference type="Proteomes" id="UP001165079">
    <property type="component" value="Unassembled WGS sequence"/>
</dbReference>
<evidence type="ECO:0000313" key="1">
    <source>
        <dbReference type="EMBL" id="GLZ79318.1"/>
    </source>
</evidence>
<dbReference type="AlphaFoldDB" id="A0A9W6SNP3"/>
<accession>A0A9W6SNP3</accession>
<reference evidence="1" key="1">
    <citation type="submission" date="2023-03" db="EMBL/GenBank/DDBJ databases">
        <title>Actinorhabdospora filicis NBRC 111898.</title>
        <authorList>
            <person name="Ichikawa N."/>
            <person name="Sato H."/>
            <person name="Tonouchi N."/>
        </authorList>
    </citation>
    <scope>NUCLEOTIDE SEQUENCE</scope>
    <source>
        <strain evidence="1">NBRC 111898</strain>
    </source>
</reference>
<sequence>MLSRLVLAGVGALAARGTLTAVRRSPFAASLERVNHKGHQISLAAGPAAAVSGAVSAAAGAKNPRAAAAALTAGLAAGAVGLYDDIAGDRPEQKRYKGFKGHFAALKDGVVTSGLIKIVGVGAAGLVSVALLDADRRREGSLRVADTLVGAGVVAGAANFVNLLDVRSGRALKATIAMGELAGLGRRPAAGDLVSGPVAAAGALIGDDLGEKVMLGDSGANALGAQVGLGLAARTGRWGRLGLFALFAAAAVASEKVSFTKVIARTPGLREIDEFGRKP</sequence>
<proteinExistence type="predicted"/>